<name>A0ABX7QP53_9GAMM</name>
<proteinExistence type="inferred from homology"/>
<dbReference type="PANTHER" id="PTHR45024">
    <property type="entry name" value="DEHYDROGENASES, SHORT CHAIN"/>
    <property type="match status" value="1"/>
</dbReference>
<evidence type="ECO:0000256" key="2">
    <source>
        <dbReference type="ARBA" id="ARBA00023002"/>
    </source>
</evidence>
<keyword evidence="4" id="KW-1185">Reference proteome</keyword>
<keyword evidence="2" id="KW-0560">Oxidoreductase</keyword>
<dbReference type="CDD" id="cd05233">
    <property type="entry name" value="SDR_c"/>
    <property type="match status" value="1"/>
</dbReference>
<evidence type="ECO:0000313" key="3">
    <source>
        <dbReference type="EMBL" id="QSX32755.1"/>
    </source>
</evidence>
<protein>
    <submittedName>
        <fullName evidence="3">SDR family oxidoreductase</fullName>
    </submittedName>
</protein>
<dbReference type="PANTHER" id="PTHR45024:SF2">
    <property type="entry name" value="SCP2 DOMAIN-CONTAINING PROTEIN"/>
    <property type="match status" value="1"/>
</dbReference>
<sequence length="294" mass="31793">MIRFNKRTILITGAASGLGRAFAIALAQRGTRLILVDHHSTHNIKTAIEAMGGLVSCWQCDVSDEAQVDQVTKDILAKHSRVDGLVLSAGIHLPNELEKVATHDWRRQIDVDLDGAFLLSRAFWPLMKAQNYGRVVLLTGASGLFGDQFECAYATAKMGLVGLASCMSQEGEGYNIHVNTLCAHALTPMTSQHLASDVAPMFSMEAPIAVATYLLSDEAPTGQHLLAAAGSVSRAVITQSKPFYFPAADCTAEAVLRAWPRIQETSVVHESKSGEDQIVRWARSASKEHGVLLE</sequence>
<dbReference type="EMBL" id="CP071503">
    <property type="protein sequence ID" value="QSX32755.1"/>
    <property type="molecule type" value="Genomic_DNA"/>
</dbReference>
<reference evidence="3 4" key="1">
    <citation type="submission" date="2021-03" db="EMBL/GenBank/DDBJ databases">
        <title>Novel species identification of genus Shewanella.</title>
        <authorList>
            <person name="Liu G."/>
            <person name="Zhang Q."/>
        </authorList>
    </citation>
    <scope>NUCLEOTIDE SEQUENCE [LARGE SCALE GENOMIC DNA]</scope>
    <source>
        <strain evidence="3 4">FJAT-51800</strain>
    </source>
</reference>
<dbReference type="InterPro" id="IPR002347">
    <property type="entry name" value="SDR_fam"/>
</dbReference>
<evidence type="ECO:0000256" key="1">
    <source>
        <dbReference type="ARBA" id="ARBA00006484"/>
    </source>
</evidence>
<dbReference type="SUPFAM" id="SSF51735">
    <property type="entry name" value="NAD(P)-binding Rossmann-fold domains"/>
    <property type="match status" value="1"/>
</dbReference>
<dbReference type="RefSeq" id="WP_207353995.1">
    <property type="nucleotide sequence ID" value="NZ_CP071503.1"/>
</dbReference>
<dbReference type="InterPro" id="IPR051687">
    <property type="entry name" value="Peroxisomal_Beta-Oxidation"/>
</dbReference>
<dbReference type="Pfam" id="PF00106">
    <property type="entry name" value="adh_short"/>
    <property type="match status" value="1"/>
</dbReference>
<evidence type="ECO:0000313" key="4">
    <source>
        <dbReference type="Proteomes" id="UP000662770"/>
    </source>
</evidence>
<organism evidence="3 4">
    <name type="scientific">Shewanella avicenniae</name>
    <dbReference type="NCBI Taxonomy" id="2814294"/>
    <lineage>
        <taxon>Bacteria</taxon>
        <taxon>Pseudomonadati</taxon>
        <taxon>Pseudomonadota</taxon>
        <taxon>Gammaproteobacteria</taxon>
        <taxon>Alteromonadales</taxon>
        <taxon>Shewanellaceae</taxon>
        <taxon>Shewanella</taxon>
    </lineage>
</organism>
<comment type="similarity">
    <text evidence="1">Belongs to the short-chain dehydrogenases/reductases (SDR) family.</text>
</comment>
<dbReference type="Proteomes" id="UP000662770">
    <property type="component" value="Chromosome"/>
</dbReference>
<gene>
    <name evidence="3" type="ORF">JYB87_13515</name>
</gene>
<dbReference type="Gene3D" id="3.40.50.720">
    <property type="entry name" value="NAD(P)-binding Rossmann-like Domain"/>
    <property type="match status" value="1"/>
</dbReference>
<dbReference type="InterPro" id="IPR036291">
    <property type="entry name" value="NAD(P)-bd_dom_sf"/>
</dbReference>
<dbReference type="PRINTS" id="PR00081">
    <property type="entry name" value="GDHRDH"/>
</dbReference>
<accession>A0ABX7QP53</accession>